<dbReference type="NCBIfam" id="TIGR03347">
    <property type="entry name" value="VI_chp_1"/>
    <property type="match status" value="1"/>
</dbReference>
<dbReference type="AlphaFoldDB" id="A0A135HXQ6"/>
<organism evidence="1 2">
    <name type="scientific">Paramesorhizobium deserti</name>
    <dbReference type="NCBI Taxonomy" id="1494590"/>
    <lineage>
        <taxon>Bacteria</taxon>
        <taxon>Pseudomonadati</taxon>
        <taxon>Pseudomonadota</taxon>
        <taxon>Alphaproteobacteria</taxon>
        <taxon>Hyphomicrobiales</taxon>
        <taxon>Phyllobacteriaceae</taxon>
        <taxon>Paramesorhizobium</taxon>
    </lineage>
</organism>
<dbReference type="InterPro" id="IPR010732">
    <property type="entry name" value="T6SS_TssG-like"/>
</dbReference>
<reference evidence="1 2" key="1">
    <citation type="submission" date="2015-11" db="EMBL/GenBank/DDBJ databases">
        <title>Draft genome sequence of Paramesorhizobium deserti A-3-E, a strain highly resistant to diverse beta-lactam antibiotics.</title>
        <authorList>
            <person name="Lv R."/>
            <person name="Yang X."/>
            <person name="Fang N."/>
            <person name="Guo J."/>
            <person name="Luo X."/>
            <person name="Peng F."/>
            <person name="Yang R."/>
            <person name="Cui Y."/>
            <person name="Fang C."/>
            <person name="Song Y."/>
        </authorList>
    </citation>
    <scope>NUCLEOTIDE SEQUENCE [LARGE SCALE GENOMIC DNA]</scope>
    <source>
        <strain evidence="1 2">A-3-E</strain>
    </source>
</reference>
<accession>A0A135HXQ6</accession>
<dbReference type="PANTHER" id="PTHR35564">
    <property type="match status" value="1"/>
</dbReference>
<dbReference type="EMBL" id="LNTU01000005">
    <property type="protein sequence ID" value="KXF77938.1"/>
    <property type="molecule type" value="Genomic_DNA"/>
</dbReference>
<protein>
    <submittedName>
        <fullName evidence="1">Type VI secretion protein</fullName>
    </submittedName>
</protein>
<sequence length="332" mass="36404">MVDKQRSGNLASRLESDPGRFEPTTAFRVAQASCSRLDVSAPIGISSAPLAIGRFQRDRDSKARLTSALPNLLGPMGALPASYNELAMREERNRAHGLVAFLDIFGARLTELFVDACEKYRLARLLRWRHESARNGFLTALFSLTGFGTARLRETSGVDEALILRFSGFFASRTRNAASLAAMLLEFTGLPVHIELFRSRWLTVPPQEQTSMGRNSHSRLGVDAMAGAKIHDFSGGFRVVIGPLDYADYLAFSPGNRAVRDVFALTQLFVGSNLDFDIQVILKKEQIPFCKLGTPDDAARLGWNCWARTAPAAHDSRDAIIRQSATASPVGS</sequence>
<dbReference type="OrthoDB" id="1523296at2"/>
<dbReference type="STRING" id="1494590.ATN84_24805"/>
<comment type="caution">
    <text evidence="1">The sequence shown here is derived from an EMBL/GenBank/DDBJ whole genome shotgun (WGS) entry which is preliminary data.</text>
</comment>
<proteinExistence type="predicted"/>
<name>A0A135HXQ6_9HYPH</name>
<evidence type="ECO:0000313" key="2">
    <source>
        <dbReference type="Proteomes" id="UP000070107"/>
    </source>
</evidence>
<dbReference type="Pfam" id="PF06996">
    <property type="entry name" value="T6SS_TssG"/>
    <property type="match status" value="1"/>
</dbReference>
<evidence type="ECO:0000313" key="1">
    <source>
        <dbReference type="EMBL" id="KXF77938.1"/>
    </source>
</evidence>
<dbReference type="RefSeq" id="WP_068881275.1">
    <property type="nucleotide sequence ID" value="NZ_LNTU01000005.1"/>
</dbReference>
<dbReference type="Proteomes" id="UP000070107">
    <property type="component" value="Unassembled WGS sequence"/>
</dbReference>
<dbReference type="PANTHER" id="PTHR35564:SF4">
    <property type="entry name" value="CYTOPLASMIC PROTEIN"/>
    <property type="match status" value="1"/>
</dbReference>
<keyword evidence="2" id="KW-1185">Reference proteome</keyword>
<gene>
    <name evidence="1" type="ORF">ATN84_24805</name>
</gene>